<dbReference type="Gene3D" id="2.60.40.150">
    <property type="entry name" value="C2 domain"/>
    <property type="match status" value="3"/>
</dbReference>
<dbReference type="GO" id="GO:0005544">
    <property type="term" value="F:calcium-dependent phospholipid binding"/>
    <property type="evidence" value="ECO:0007669"/>
    <property type="project" value="TreeGrafter"/>
</dbReference>
<evidence type="ECO:0000313" key="5">
    <source>
        <dbReference type="Proteomes" id="UP000694388"/>
    </source>
</evidence>
<dbReference type="Pfam" id="PF00168">
    <property type="entry name" value="C2"/>
    <property type="match status" value="1"/>
</dbReference>
<evidence type="ECO:0000259" key="3">
    <source>
        <dbReference type="PROSITE" id="PS50004"/>
    </source>
</evidence>
<evidence type="ECO:0000256" key="1">
    <source>
        <dbReference type="ARBA" id="ARBA00006996"/>
    </source>
</evidence>
<evidence type="ECO:0000313" key="4">
    <source>
        <dbReference type="Ensembl" id="ENSEBUP00000001488.1"/>
    </source>
</evidence>
<comment type="similarity">
    <text evidence="1">Belongs to the synaptotagmin family.</text>
</comment>
<dbReference type="GO" id="GO:0000149">
    <property type="term" value="F:SNARE binding"/>
    <property type="evidence" value="ECO:0007669"/>
    <property type="project" value="TreeGrafter"/>
</dbReference>
<protein>
    <recommendedName>
        <fullName evidence="3">C2 domain-containing protein</fullName>
    </recommendedName>
</protein>
<dbReference type="PROSITE" id="PS50004">
    <property type="entry name" value="C2"/>
    <property type="match status" value="1"/>
</dbReference>
<dbReference type="InterPro" id="IPR000008">
    <property type="entry name" value="C2_dom"/>
</dbReference>
<name>A0A8C4N357_EPTBU</name>
<organism evidence="4 5">
    <name type="scientific">Eptatretus burgeri</name>
    <name type="common">Inshore hagfish</name>
    <dbReference type="NCBI Taxonomy" id="7764"/>
    <lineage>
        <taxon>Eukaryota</taxon>
        <taxon>Metazoa</taxon>
        <taxon>Chordata</taxon>
        <taxon>Craniata</taxon>
        <taxon>Vertebrata</taxon>
        <taxon>Cyclostomata</taxon>
        <taxon>Myxini</taxon>
        <taxon>Myxiniformes</taxon>
        <taxon>Myxinidae</taxon>
        <taxon>Eptatretinae</taxon>
        <taxon>Eptatretus</taxon>
    </lineage>
</organism>
<reference evidence="4" key="2">
    <citation type="submission" date="2025-09" db="UniProtKB">
        <authorList>
            <consortium name="Ensembl"/>
        </authorList>
    </citation>
    <scope>IDENTIFICATION</scope>
</reference>
<dbReference type="OMA" id="NNIHNGM"/>
<dbReference type="GO" id="GO:0030424">
    <property type="term" value="C:axon"/>
    <property type="evidence" value="ECO:0007669"/>
    <property type="project" value="TreeGrafter"/>
</dbReference>
<reference evidence="4" key="1">
    <citation type="submission" date="2025-08" db="UniProtKB">
        <authorList>
            <consortium name="Ensembl"/>
        </authorList>
    </citation>
    <scope>IDENTIFICATION</scope>
</reference>
<dbReference type="GO" id="GO:0031045">
    <property type="term" value="C:dense core granule"/>
    <property type="evidence" value="ECO:0007669"/>
    <property type="project" value="TreeGrafter"/>
</dbReference>
<dbReference type="SUPFAM" id="SSF49562">
    <property type="entry name" value="C2 domain (Calcium/lipid-binding domain, CaLB)"/>
    <property type="match status" value="2"/>
</dbReference>
<dbReference type="GO" id="GO:0048488">
    <property type="term" value="P:synaptic vesicle endocytosis"/>
    <property type="evidence" value="ECO:0007669"/>
    <property type="project" value="TreeGrafter"/>
</dbReference>
<dbReference type="GO" id="GO:0005509">
    <property type="term" value="F:calcium ion binding"/>
    <property type="evidence" value="ECO:0007669"/>
    <property type="project" value="TreeGrafter"/>
</dbReference>
<evidence type="ECO:0000256" key="2">
    <source>
        <dbReference type="SAM" id="SignalP"/>
    </source>
</evidence>
<accession>A0A8C4N357</accession>
<dbReference type="Ensembl" id="ENSEBUT00000001816.1">
    <property type="protein sequence ID" value="ENSEBUP00000001488.1"/>
    <property type="gene ID" value="ENSEBUG00000001238.1"/>
</dbReference>
<dbReference type="Proteomes" id="UP000694388">
    <property type="component" value="Unplaced"/>
</dbReference>
<keyword evidence="5" id="KW-1185">Reference proteome</keyword>
<feature type="domain" description="C2" evidence="3">
    <location>
        <begin position="61"/>
        <end position="178"/>
    </location>
</feature>
<dbReference type="PANTHER" id="PTHR10024:SF227">
    <property type="entry name" value="SYNAPTOTAGMIN 1"/>
    <property type="match status" value="1"/>
</dbReference>
<dbReference type="GO" id="GO:0030276">
    <property type="term" value="F:clathrin binding"/>
    <property type="evidence" value="ECO:0007669"/>
    <property type="project" value="TreeGrafter"/>
</dbReference>
<dbReference type="GeneTree" id="ENSGT00940000168041"/>
<dbReference type="PANTHER" id="PTHR10024">
    <property type="entry name" value="SYNAPTOTAGMIN"/>
    <property type="match status" value="1"/>
</dbReference>
<feature type="chain" id="PRO_5034109304" description="C2 domain-containing protein" evidence="2">
    <location>
        <begin position="18"/>
        <end position="325"/>
    </location>
</feature>
<dbReference type="GO" id="GO:0030672">
    <property type="term" value="C:synaptic vesicle membrane"/>
    <property type="evidence" value="ECO:0007669"/>
    <property type="project" value="TreeGrafter"/>
</dbReference>
<dbReference type="GO" id="GO:0005886">
    <property type="term" value="C:plasma membrane"/>
    <property type="evidence" value="ECO:0007669"/>
    <property type="project" value="TreeGrafter"/>
</dbReference>
<dbReference type="PRINTS" id="PR00360">
    <property type="entry name" value="C2DOMAIN"/>
</dbReference>
<dbReference type="AlphaFoldDB" id="A0A8C4N357"/>
<dbReference type="SMART" id="SM00239">
    <property type="entry name" value="C2"/>
    <property type="match status" value="1"/>
</dbReference>
<sequence length="325" mass="36864">GGVAFLFFLLLICCCCCCRHQRRKKMNAVKMKQPKATRPIIKQVMNGIKTYHQRIVFGFHPNPKPKPNLGPNSVQLEVCVLKGEGLASNDFGGSSDPYVKVMLLPNNKQKFETKVHRKSRSPQFNETMYFEVSAEELPERTLLLSLYDFKRFSKHELVGEIRVPFADLDFTNMIEECRSLQPAANEEPEFLGEICFSLRYVPNTNKLTVIVLEAKELKACNEEELSGNNNIHNGMRFGTLVREQSLRVSFMSPCTSFKQKVQLVVSVVHSGGIKQNTCIGKIMVGNNATGGCLQHWNDMKSNPRRPVAQWHPLQHPDEVKANLKN</sequence>
<dbReference type="InterPro" id="IPR035892">
    <property type="entry name" value="C2_domain_sf"/>
</dbReference>
<dbReference type="GO" id="GO:0048791">
    <property type="term" value="P:calcium ion-regulated exocytosis of neurotransmitter"/>
    <property type="evidence" value="ECO:0007669"/>
    <property type="project" value="TreeGrafter"/>
</dbReference>
<feature type="signal peptide" evidence="2">
    <location>
        <begin position="1"/>
        <end position="17"/>
    </location>
</feature>
<keyword evidence="2" id="KW-0732">Signal</keyword>
<dbReference type="GO" id="GO:0001786">
    <property type="term" value="F:phosphatidylserine binding"/>
    <property type="evidence" value="ECO:0007669"/>
    <property type="project" value="TreeGrafter"/>
</dbReference>
<proteinExistence type="inferred from homology"/>